<accession>A0ABP4J3A0</accession>
<dbReference type="InterPro" id="IPR001080">
    <property type="entry name" value="3Fe4S_ferredoxin"/>
</dbReference>
<evidence type="ECO:0000256" key="7">
    <source>
        <dbReference type="ARBA" id="ARBA00023291"/>
    </source>
</evidence>
<gene>
    <name evidence="9" type="ORF">GCM10009639_58210</name>
</gene>
<evidence type="ECO:0000256" key="4">
    <source>
        <dbReference type="ARBA" id="ARBA00022982"/>
    </source>
</evidence>
<keyword evidence="7" id="KW-0003">3Fe-4S</keyword>
<name>A0ABP4J3A0_9ACTN</name>
<evidence type="ECO:0000256" key="5">
    <source>
        <dbReference type="ARBA" id="ARBA00023004"/>
    </source>
</evidence>
<organism evidence="9 10">
    <name type="scientific">Kitasatospora putterlickiae</name>
    <dbReference type="NCBI Taxonomy" id="221725"/>
    <lineage>
        <taxon>Bacteria</taxon>
        <taxon>Bacillati</taxon>
        <taxon>Actinomycetota</taxon>
        <taxon>Actinomycetes</taxon>
        <taxon>Kitasatosporales</taxon>
        <taxon>Streptomycetaceae</taxon>
        <taxon>Kitasatospora</taxon>
    </lineage>
</organism>
<dbReference type="InterPro" id="IPR051269">
    <property type="entry name" value="Fe-S_cluster_ET"/>
</dbReference>
<comment type="caution">
    <text evidence="9">The sequence shown here is derived from an EMBL/GenBank/DDBJ whole genome shotgun (WGS) entry which is preliminary data.</text>
</comment>
<evidence type="ECO:0000313" key="9">
    <source>
        <dbReference type="EMBL" id="GAA1408444.1"/>
    </source>
</evidence>
<dbReference type="PANTHER" id="PTHR36923">
    <property type="entry name" value="FERREDOXIN"/>
    <property type="match status" value="1"/>
</dbReference>
<keyword evidence="10" id="KW-1185">Reference proteome</keyword>
<keyword evidence="3 8" id="KW-0479">Metal-binding</keyword>
<keyword evidence="6 8" id="KW-0411">Iron-sulfur</keyword>
<evidence type="ECO:0000256" key="1">
    <source>
        <dbReference type="ARBA" id="ARBA00001927"/>
    </source>
</evidence>
<evidence type="ECO:0000256" key="2">
    <source>
        <dbReference type="ARBA" id="ARBA00022448"/>
    </source>
</evidence>
<evidence type="ECO:0000256" key="6">
    <source>
        <dbReference type="ARBA" id="ARBA00023014"/>
    </source>
</evidence>
<comment type="cofactor">
    <cofactor evidence="1">
        <name>[3Fe-4S] cluster</name>
        <dbReference type="ChEBI" id="CHEBI:21137"/>
    </cofactor>
</comment>
<sequence>MAAGQSAPPWRKVPDMQVSVDRDRCCSSGMCVTNAPSVFDQDDRDSLVMLRQSVVLPEQFDDVRLASELCPGRAITITGDEPARTGA</sequence>
<proteinExistence type="predicted"/>
<evidence type="ECO:0000256" key="8">
    <source>
        <dbReference type="RuleBase" id="RU368020"/>
    </source>
</evidence>
<dbReference type="SUPFAM" id="SSF54862">
    <property type="entry name" value="4Fe-4S ferredoxins"/>
    <property type="match status" value="1"/>
</dbReference>
<dbReference type="Gene3D" id="3.30.70.20">
    <property type="match status" value="1"/>
</dbReference>
<reference evidence="10" key="1">
    <citation type="journal article" date="2019" name="Int. J. Syst. Evol. Microbiol.">
        <title>The Global Catalogue of Microorganisms (GCM) 10K type strain sequencing project: providing services to taxonomists for standard genome sequencing and annotation.</title>
        <authorList>
            <consortium name="The Broad Institute Genomics Platform"/>
            <consortium name="The Broad Institute Genome Sequencing Center for Infectious Disease"/>
            <person name="Wu L."/>
            <person name="Ma J."/>
        </authorList>
    </citation>
    <scope>NUCLEOTIDE SEQUENCE [LARGE SCALE GENOMIC DNA]</scope>
    <source>
        <strain evidence="10">JCM 12393</strain>
    </source>
</reference>
<keyword evidence="4 8" id="KW-0249">Electron transport</keyword>
<evidence type="ECO:0000313" key="10">
    <source>
        <dbReference type="Proteomes" id="UP001499863"/>
    </source>
</evidence>
<protein>
    <recommendedName>
        <fullName evidence="8">Ferredoxin</fullName>
    </recommendedName>
</protein>
<dbReference type="Pfam" id="PF13459">
    <property type="entry name" value="Fer4_15"/>
    <property type="match status" value="1"/>
</dbReference>
<evidence type="ECO:0000256" key="3">
    <source>
        <dbReference type="ARBA" id="ARBA00022723"/>
    </source>
</evidence>
<dbReference type="PRINTS" id="PR00352">
    <property type="entry name" value="3FE4SFRDOXIN"/>
</dbReference>
<dbReference type="PANTHER" id="PTHR36923:SF3">
    <property type="entry name" value="FERREDOXIN"/>
    <property type="match status" value="1"/>
</dbReference>
<comment type="function">
    <text evidence="8">Ferredoxins are iron-sulfur proteins that transfer electrons in a wide variety of metabolic reactions.</text>
</comment>
<keyword evidence="5 8" id="KW-0408">Iron</keyword>
<dbReference type="Proteomes" id="UP001499863">
    <property type="component" value="Unassembled WGS sequence"/>
</dbReference>
<keyword evidence="2 8" id="KW-0813">Transport</keyword>
<dbReference type="EMBL" id="BAAAKJ010000340">
    <property type="protein sequence ID" value="GAA1408444.1"/>
    <property type="molecule type" value="Genomic_DNA"/>
</dbReference>